<protein>
    <submittedName>
        <fullName evidence="1">Uncharacterized protein</fullName>
    </submittedName>
</protein>
<name>A0A8T0PGS7_PANVG</name>
<dbReference type="Proteomes" id="UP000823388">
    <property type="component" value="Chromosome 8K"/>
</dbReference>
<evidence type="ECO:0000313" key="1">
    <source>
        <dbReference type="EMBL" id="KAG2561341.1"/>
    </source>
</evidence>
<sequence>MRVPQWSSVPHPRLPPQAAVDSMWRSWRSGGGM</sequence>
<keyword evidence="2" id="KW-1185">Reference proteome</keyword>
<comment type="caution">
    <text evidence="1">The sequence shown here is derived from an EMBL/GenBank/DDBJ whole genome shotgun (WGS) entry which is preliminary data.</text>
</comment>
<evidence type="ECO:0000313" key="2">
    <source>
        <dbReference type="Proteomes" id="UP000823388"/>
    </source>
</evidence>
<gene>
    <name evidence="1" type="ORF">PVAP13_8KG154201</name>
</gene>
<dbReference type="EMBL" id="CM029051">
    <property type="protein sequence ID" value="KAG2561341.1"/>
    <property type="molecule type" value="Genomic_DNA"/>
</dbReference>
<reference evidence="1" key="1">
    <citation type="submission" date="2020-05" db="EMBL/GenBank/DDBJ databases">
        <title>WGS assembly of Panicum virgatum.</title>
        <authorList>
            <person name="Lovell J.T."/>
            <person name="Jenkins J."/>
            <person name="Shu S."/>
            <person name="Juenger T.E."/>
            <person name="Schmutz J."/>
        </authorList>
    </citation>
    <scope>NUCLEOTIDE SEQUENCE</scope>
    <source>
        <strain evidence="1">AP13</strain>
    </source>
</reference>
<organism evidence="1 2">
    <name type="scientific">Panicum virgatum</name>
    <name type="common">Blackwell switchgrass</name>
    <dbReference type="NCBI Taxonomy" id="38727"/>
    <lineage>
        <taxon>Eukaryota</taxon>
        <taxon>Viridiplantae</taxon>
        <taxon>Streptophyta</taxon>
        <taxon>Embryophyta</taxon>
        <taxon>Tracheophyta</taxon>
        <taxon>Spermatophyta</taxon>
        <taxon>Magnoliopsida</taxon>
        <taxon>Liliopsida</taxon>
        <taxon>Poales</taxon>
        <taxon>Poaceae</taxon>
        <taxon>PACMAD clade</taxon>
        <taxon>Panicoideae</taxon>
        <taxon>Panicodae</taxon>
        <taxon>Paniceae</taxon>
        <taxon>Panicinae</taxon>
        <taxon>Panicum</taxon>
        <taxon>Panicum sect. Hiantes</taxon>
    </lineage>
</organism>
<dbReference type="AlphaFoldDB" id="A0A8T0PGS7"/>
<accession>A0A8T0PGS7</accession>
<proteinExistence type="predicted"/>